<evidence type="ECO:0000313" key="7">
    <source>
        <dbReference type="Proteomes" id="UP000736335"/>
    </source>
</evidence>
<evidence type="ECO:0000256" key="3">
    <source>
        <dbReference type="SAM" id="SignalP"/>
    </source>
</evidence>
<evidence type="ECO:0000256" key="2">
    <source>
        <dbReference type="ARBA" id="ARBA00023008"/>
    </source>
</evidence>
<accession>A0A9P6H427</accession>
<dbReference type="Proteomes" id="UP000736335">
    <property type="component" value="Unassembled WGS sequence"/>
</dbReference>
<proteinExistence type="predicted"/>
<keyword evidence="3" id="KW-0732">Signal</keyword>
<dbReference type="PROSITE" id="PS00497">
    <property type="entry name" value="TYROSINASE_1"/>
    <property type="match status" value="1"/>
</dbReference>
<organism evidence="6 7">
    <name type="scientific">Thelephora terrestris</name>
    <dbReference type="NCBI Taxonomy" id="56493"/>
    <lineage>
        <taxon>Eukaryota</taxon>
        <taxon>Fungi</taxon>
        <taxon>Dikarya</taxon>
        <taxon>Basidiomycota</taxon>
        <taxon>Agaricomycotina</taxon>
        <taxon>Agaricomycetes</taxon>
        <taxon>Thelephorales</taxon>
        <taxon>Thelephoraceae</taxon>
        <taxon>Thelephora</taxon>
    </lineage>
</organism>
<dbReference type="OrthoDB" id="6132182at2759"/>
<dbReference type="GO" id="GO:0046872">
    <property type="term" value="F:metal ion binding"/>
    <property type="evidence" value="ECO:0007669"/>
    <property type="project" value="UniProtKB-KW"/>
</dbReference>
<dbReference type="InterPro" id="IPR002227">
    <property type="entry name" value="Tyrosinase_Cu-bd"/>
</dbReference>
<dbReference type="AlphaFoldDB" id="A0A9P6H427"/>
<dbReference type="InterPro" id="IPR008922">
    <property type="entry name" value="Di-copper_centre_dom_sf"/>
</dbReference>
<sequence>MAVGFSAHVLLALLLSFIATAHAGPCAEPRVRREWRSISETEREEWVAAVKCLNKIPHKPTLKPTFDVSVTQIPPINPNTSYFDDFAYVHMDLNPLIHFTGLFLPWHRAYLNDFEHALRSECNYKGAHPYWDWTLGHANFPDATIFDDSPTSGFGGWGNPANDYQITTGAFADNFEVAYPVPHTIRRNYTAKSTSTDPFGDGTPPAPDAFWNYFTRESQETLVSGYIGDFVGFQTKLEGPVGSHAAIHLIMGGDMSGSCPRGLVAPDCYRGPKWTPNDPLFMMHHAMIDKIWYEWQNAHAENFWAFGGGSVTAHSQPGLYQQYPAGGPPFLTFNQSMPTDGILQDATIYQVMDTKNEQLCYVYE</sequence>
<reference evidence="6" key="1">
    <citation type="journal article" date="2020" name="Nat. Commun.">
        <title>Large-scale genome sequencing of mycorrhizal fungi provides insights into the early evolution of symbiotic traits.</title>
        <authorList>
            <person name="Miyauchi S."/>
            <person name="Kiss E."/>
            <person name="Kuo A."/>
            <person name="Drula E."/>
            <person name="Kohler A."/>
            <person name="Sanchez-Garcia M."/>
            <person name="Morin E."/>
            <person name="Andreopoulos B."/>
            <person name="Barry K.W."/>
            <person name="Bonito G."/>
            <person name="Buee M."/>
            <person name="Carver A."/>
            <person name="Chen C."/>
            <person name="Cichocki N."/>
            <person name="Clum A."/>
            <person name="Culley D."/>
            <person name="Crous P.W."/>
            <person name="Fauchery L."/>
            <person name="Girlanda M."/>
            <person name="Hayes R.D."/>
            <person name="Keri Z."/>
            <person name="LaButti K."/>
            <person name="Lipzen A."/>
            <person name="Lombard V."/>
            <person name="Magnuson J."/>
            <person name="Maillard F."/>
            <person name="Murat C."/>
            <person name="Nolan M."/>
            <person name="Ohm R.A."/>
            <person name="Pangilinan J."/>
            <person name="Pereira M.F."/>
            <person name="Perotto S."/>
            <person name="Peter M."/>
            <person name="Pfister S."/>
            <person name="Riley R."/>
            <person name="Sitrit Y."/>
            <person name="Stielow J.B."/>
            <person name="Szollosi G."/>
            <person name="Zifcakova L."/>
            <person name="Stursova M."/>
            <person name="Spatafora J.W."/>
            <person name="Tedersoo L."/>
            <person name="Vaario L.M."/>
            <person name="Yamada A."/>
            <person name="Yan M."/>
            <person name="Wang P."/>
            <person name="Xu J."/>
            <person name="Bruns T."/>
            <person name="Baldrian P."/>
            <person name="Vilgalys R."/>
            <person name="Dunand C."/>
            <person name="Henrissat B."/>
            <person name="Grigoriev I.V."/>
            <person name="Hibbett D."/>
            <person name="Nagy L.G."/>
            <person name="Martin F.M."/>
        </authorList>
    </citation>
    <scope>NUCLEOTIDE SEQUENCE</scope>
    <source>
        <strain evidence="6">UH-Tt-Lm1</strain>
    </source>
</reference>
<feature type="domain" description="Tyrosinase copper-binding" evidence="4">
    <location>
        <begin position="98"/>
        <end position="115"/>
    </location>
</feature>
<evidence type="ECO:0000256" key="1">
    <source>
        <dbReference type="ARBA" id="ARBA00022723"/>
    </source>
</evidence>
<gene>
    <name evidence="6" type="ORF">BJ322DRAFT_1014078</name>
</gene>
<dbReference type="PANTHER" id="PTHR11474">
    <property type="entry name" value="TYROSINASE FAMILY MEMBER"/>
    <property type="match status" value="1"/>
</dbReference>
<keyword evidence="1" id="KW-0479">Metal-binding</keyword>
<keyword evidence="2" id="KW-0186">Copper</keyword>
<dbReference type="Pfam" id="PF00264">
    <property type="entry name" value="Tyrosinase"/>
    <property type="match status" value="1"/>
</dbReference>
<dbReference type="PANTHER" id="PTHR11474:SF126">
    <property type="entry name" value="TYROSINASE-LIKE PROTEIN TYR-1-RELATED"/>
    <property type="match status" value="1"/>
</dbReference>
<protein>
    <submittedName>
        <fullName evidence="6">Di-copper centre-containing protein</fullName>
    </submittedName>
</protein>
<evidence type="ECO:0000259" key="5">
    <source>
        <dbReference type="PROSITE" id="PS00498"/>
    </source>
</evidence>
<reference evidence="6" key="2">
    <citation type="submission" date="2020-11" db="EMBL/GenBank/DDBJ databases">
        <authorList>
            <consortium name="DOE Joint Genome Institute"/>
            <person name="Kuo A."/>
            <person name="Miyauchi S."/>
            <person name="Kiss E."/>
            <person name="Drula E."/>
            <person name="Kohler A."/>
            <person name="Sanchez-Garcia M."/>
            <person name="Andreopoulos B."/>
            <person name="Barry K.W."/>
            <person name="Bonito G."/>
            <person name="Buee M."/>
            <person name="Carver A."/>
            <person name="Chen C."/>
            <person name="Cichocki N."/>
            <person name="Clum A."/>
            <person name="Culley D."/>
            <person name="Crous P.W."/>
            <person name="Fauchery L."/>
            <person name="Girlanda M."/>
            <person name="Hayes R."/>
            <person name="Keri Z."/>
            <person name="Labutti K."/>
            <person name="Lipzen A."/>
            <person name="Lombard V."/>
            <person name="Magnuson J."/>
            <person name="Maillard F."/>
            <person name="Morin E."/>
            <person name="Murat C."/>
            <person name="Nolan M."/>
            <person name="Ohm R."/>
            <person name="Pangilinan J."/>
            <person name="Pereira M."/>
            <person name="Perotto S."/>
            <person name="Peter M."/>
            <person name="Riley R."/>
            <person name="Sitrit Y."/>
            <person name="Stielow B."/>
            <person name="Szollosi G."/>
            <person name="Zifcakova L."/>
            <person name="Stursova M."/>
            <person name="Spatafora J.W."/>
            <person name="Tedersoo L."/>
            <person name="Vaario L.-M."/>
            <person name="Yamada A."/>
            <person name="Yan M."/>
            <person name="Wang P."/>
            <person name="Xu J."/>
            <person name="Bruns T."/>
            <person name="Baldrian P."/>
            <person name="Vilgalys R."/>
            <person name="Henrissat B."/>
            <person name="Grigoriev I.V."/>
            <person name="Hibbett D."/>
            <person name="Nagy L.G."/>
            <person name="Martin F.M."/>
        </authorList>
    </citation>
    <scope>NUCLEOTIDE SEQUENCE</scope>
    <source>
        <strain evidence="6">UH-Tt-Lm1</strain>
    </source>
</reference>
<evidence type="ECO:0000313" key="6">
    <source>
        <dbReference type="EMBL" id="KAF9779005.1"/>
    </source>
</evidence>
<feature type="chain" id="PRO_5040371918" evidence="3">
    <location>
        <begin position="24"/>
        <end position="364"/>
    </location>
</feature>
<dbReference type="PROSITE" id="PS00498">
    <property type="entry name" value="TYROSINASE_2"/>
    <property type="match status" value="1"/>
</dbReference>
<dbReference type="EMBL" id="WIUZ02000021">
    <property type="protein sequence ID" value="KAF9779005.1"/>
    <property type="molecule type" value="Genomic_DNA"/>
</dbReference>
<comment type="caution">
    <text evidence="6">The sequence shown here is derived from an EMBL/GenBank/DDBJ whole genome shotgun (WGS) entry which is preliminary data.</text>
</comment>
<feature type="signal peptide" evidence="3">
    <location>
        <begin position="1"/>
        <end position="23"/>
    </location>
</feature>
<evidence type="ECO:0000259" key="4">
    <source>
        <dbReference type="PROSITE" id="PS00497"/>
    </source>
</evidence>
<feature type="domain" description="Tyrosinase copper-binding" evidence="5">
    <location>
        <begin position="278"/>
        <end position="289"/>
    </location>
</feature>
<dbReference type="PRINTS" id="PR00092">
    <property type="entry name" value="TYROSINASE"/>
</dbReference>
<dbReference type="SUPFAM" id="SSF48056">
    <property type="entry name" value="Di-copper centre-containing domain"/>
    <property type="match status" value="1"/>
</dbReference>
<dbReference type="InterPro" id="IPR050316">
    <property type="entry name" value="Tyrosinase/Hemocyanin"/>
</dbReference>
<dbReference type="GO" id="GO:0016491">
    <property type="term" value="F:oxidoreductase activity"/>
    <property type="evidence" value="ECO:0007669"/>
    <property type="project" value="InterPro"/>
</dbReference>
<keyword evidence="7" id="KW-1185">Reference proteome</keyword>
<dbReference type="Gene3D" id="1.10.1280.10">
    <property type="entry name" value="Di-copper center containing domain from catechol oxidase"/>
    <property type="match status" value="1"/>
</dbReference>
<name>A0A9P6H427_9AGAM</name>